<evidence type="ECO:0000313" key="2">
    <source>
        <dbReference type="Proteomes" id="UP001381693"/>
    </source>
</evidence>
<dbReference type="AlphaFoldDB" id="A0AAN8WGD1"/>
<organism evidence="1 2">
    <name type="scientific">Halocaridina rubra</name>
    <name type="common">Hawaiian red shrimp</name>
    <dbReference type="NCBI Taxonomy" id="373956"/>
    <lineage>
        <taxon>Eukaryota</taxon>
        <taxon>Metazoa</taxon>
        <taxon>Ecdysozoa</taxon>
        <taxon>Arthropoda</taxon>
        <taxon>Crustacea</taxon>
        <taxon>Multicrustacea</taxon>
        <taxon>Malacostraca</taxon>
        <taxon>Eumalacostraca</taxon>
        <taxon>Eucarida</taxon>
        <taxon>Decapoda</taxon>
        <taxon>Pleocyemata</taxon>
        <taxon>Caridea</taxon>
        <taxon>Atyoidea</taxon>
        <taxon>Atyidae</taxon>
        <taxon>Halocaridina</taxon>
    </lineage>
</organism>
<protein>
    <submittedName>
        <fullName evidence="1">Uncharacterized protein</fullName>
    </submittedName>
</protein>
<accession>A0AAN8WGD1</accession>
<name>A0AAN8WGD1_HALRR</name>
<dbReference type="EMBL" id="JAXCGZ010019837">
    <property type="protein sequence ID" value="KAK7065805.1"/>
    <property type="molecule type" value="Genomic_DNA"/>
</dbReference>
<gene>
    <name evidence="1" type="ORF">SK128_026381</name>
</gene>
<reference evidence="1 2" key="1">
    <citation type="submission" date="2023-11" db="EMBL/GenBank/DDBJ databases">
        <title>Halocaridina rubra genome assembly.</title>
        <authorList>
            <person name="Smith C."/>
        </authorList>
    </citation>
    <scope>NUCLEOTIDE SEQUENCE [LARGE SCALE GENOMIC DNA]</scope>
    <source>
        <strain evidence="1">EP-1</strain>
        <tissue evidence="1">Whole</tissue>
    </source>
</reference>
<comment type="caution">
    <text evidence="1">The sequence shown here is derived from an EMBL/GenBank/DDBJ whole genome shotgun (WGS) entry which is preliminary data.</text>
</comment>
<dbReference type="Proteomes" id="UP001381693">
    <property type="component" value="Unassembled WGS sequence"/>
</dbReference>
<keyword evidence="2" id="KW-1185">Reference proteome</keyword>
<proteinExistence type="predicted"/>
<feature type="non-terminal residue" evidence="1">
    <location>
        <position position="1"/>
    </location>
</feature>
<sequence>LLPWVPRAVAESLTLLCSCSVGVVNTSSWFTHTVSSHGNHLIQPSQHTELQ</sequence>
<evidence type="ECO:0000313" key="1">
    <source>
        <dbReference type="EMBL" id="KAK7065805.1"/>
    </source>
</evidence>
<feature type="non-terminal residue" evidence="1">
    <location>
        <position position="51"/>
    </location>
</feature>